<organism evidence="2 3">
    <name type="scientific">Planobispora takensis</name>
    <dbReference type="NCBI Taxonomy" id="1367882"/>
    <lineage>
        <taxon>Bacteria</taxon>
        <taxon>Bacillati</taxon>
        <taxon>Actinomycetota</taxon>
        <taxon>Actinomycetes</taxon>
        <taxon>Streptosporangiales</taxon>
        <taxon>Streptosporangiaceae</taxon>
        <taxon>Planobispora</taxon>
    </lineage>
</organism>
<gene>
    <name evidence="2" type="ORF">Pta02_15810</name>
</gene>
<sequence length="73" mass="7450">MLVARSTAPAWTPLFTKVVAVVTDGGTPAAHASLIAREYGLPAVVATGEATVQLCDGRRVTVDGTRGTVTPAE</sequence>
<dbReference type="EMBL" id="BOOK01000010">
    <property type="protein sequence ID" value="GIH99572.1"/>
    <property type="molecule type" value="Genomic_DNA"/>
</dbReference>
<dbReference type="RefSeq" id="WP_373872350.1">
    <property type="nucleotide sequence ID" value="NZ_BOOK01000010.1"/>
</dbReference>
<comment type="caution">
    <text evidence="2">The sequence shown here is derived from an EMBL/GenBank/DDBJ whole genome shotgun (WGS) entry which is preliminary data.</text>
</comment>
<accession>A0A8J3WSR9</accession>
<dbReference type="PANTHER" id="PTHR43615">
    <property type="entry name" value="PHOSPHOENOLPYRUVATE SYNTHASE-RELATED"/>
    <property type="match status" value="1"/>
</dbReference>
<dbReference type="GO" id="GO:0016772">
    <property type="term" value="F:transferase activity, transferring phosphorus-containing groups"/>
    <property type="evidence" value="ECO:0007669"/>
    <property type="project" value="InterPro"/>
</dbReference>
<keyword evidence="3" id="KW-1185">Reference proteome</keyword>
<dbReference type="InterPro" id="IPR051549">
    <property type="entry name" value="PEP_Utilizing_Enz"/>
</dbReference>
<dbReference type="Gene3D" id="3.50.30.10">
    <property type="entry name" value="Phosphohistidine domain"/>
    <property type="match status" value="1"/>
</dbReference>
<dbReference type="Proteomes" id="UP000634476">
    <property type="component" value="Unassembled WGS sequence"/>
</dbReference>
<evidence type="ECO:0000313" key="2">
    <source>
        <dbReference type="EMBL" id="GIH99572.1"/>
    </source>
</evidence>
<dbReference type="InterPro" id="IPR036637">
    <property type="entry name" value="Phosphohistidine_dom_sf"/>
</dbReference>
<reference evidence="2" key="1">
    <citation type="submission" date="2021-01" db="EMBL/GenBank/DDBJ databases">
        <title>Whole genome shotgun sequence of Planobispora takensis NBRC 109077.</title>
        <authorList>
            <person name="Komaki H."/>
            <person name="Tamura T."/>
        </authorList>
    </citation>
    <scope>NUCLEOTIDE SEQUENCE</scope>
    <source>
        <strain evidence="2">NBRC 109077</strain>
    </source>
</reference>
<dbReference type="Pfam" id="PF00391">
    <property type="entry name" value="PEP-utilizers"/>
    <property type="match status" value="1"/>
</dbReference>
<dbReference type="PANTHER" id="PTHR43615:SF1">
    <property type="entry name" value="PPDK_N DOMAIN-CONTAINING PROTEIN"/>
    <property type="match status" value="1"/>
</dbReference>
<dbReference type="AlphaFoldDB" id="A0A8J3WSR9"/>
<evidence type="ECO:0000259" key="1">
    <source>
        <dbReference type="Pfam" id="PF00391"/>
    </source>
</evidence>
<dbReference type="SUPFAM" id="SSF52009">
    <property type="entry name" value="Phosphohistidine domain"/>
    <property type="match status" value="1"/>
</dbReference>
<proteinExistence type="predicted"/>
<feature type="domain" description="PEP-utilising enzyme mobile" evidence="1">
    <location>
        <begin position="2"/>
        <end position="67"/>
    </location>
</feature>
<evidence type="ECO:0000313" key="3">
    <source>
        <dbReference type="Proteomes" id="UP000634476"/>
    </source>
</evidence>
<name>A0A8J3WSR9_9ACTN</name>
<dbReference type="InterPro" id="IPR008279">
    <property type="entry name" value="PEP-util_enz_mobile_dom"/>
</dbReference>
<protein>
    <recommendedName>
        <fullName evidence="1">PEP-utilising enzyme mobile domain-containing protein</fullName>
    </recommendedName>
</protein>